<dbReference type="Gene3D" id="3.20.20.380">
    <property type="entry name" value="Copper homeostasis (CutC) domain"/>
    <property type="match status" value="1"/>
</dbReference>
<organism evidence="3 4">
    <name type="scientific">Microbulbifer taiwanensis</name>
    <dbReference type="NCBI Taxonomy" id="986746"/>
    <lineage>
        <taxon>Bacteria</taxon>
        <taxon>Pseudomonadati</taxon>
        <taxon>Pseudomonadota</taxon>
        <taxon>Gammaproteobacteria</taxon>
        <taxon>Cellvibrionales</taxon>
        <taxon>Microbulbiferaceae</taxon>
        <taxon>Microbulbifer</taxon>
    </lineage>
</organism>
<proteinExistence type="inferred from homology"/>
<dbReference type="InterPro" id="IPR005627">
    <property type="entry name" value="CutC-like"/>
</dbReference>
<evidence type="ECO:0000256" key="1">
    <source>
        <dbReference type="ARBA" id="ARBA00007768"/>
    </source>
</evidence>
<accession>A0ABW1YTM5</accession>
<dbReference type="InterPro" id="IPR036822">
    <property type="entry name" value="CutC-like_dom_sf"/>
</dbReference>
<evidence type="ECO:0000256" key="2">
    <source>
        <dbReference type="ARBA" id="ARBA00019014"/>
    </source>
</evidence>
<dbReference type="PANTHER" id="PTHR12598">
    <property type="entry name" value="COPPER HOMEOSTASIS PROTEIN CUTC"/>
    <property type="match status" value="1"/>
</dbReference>
<dbReference type="RefSeq" id="WP_193192556.1">
    <property type="nucleotide sequence ID" value="NZ_JACZFR010000029.1"/>
</dbReference>
<gene>
    <name evidence="3" type="ORF">ACFQBM_20685</name>
</gene>
<dbReference type="SUPFAM" id="SSF110395">
    <property type="entry name" value="CutC-like"/>
    <property type="match status" value="1"/>
</dbReference>
<evidence type="ECO:0000313" key="3">
    <source>
        <dbReference type="EMBL" id="MFC6635693.1"/>
    </source>
</evidence>
<dbReference type="EMBL" id="JBHSVR010000001">
    <property type="protein sequence ID" value="MFC6635693.1"/>
    <property type="molecule type" value="Genomic_DNA"/>
</dbReference>
<reference evidence="4" key="1">
    <citation type="journal article" date="2019" name="Int. J. Syst. Evol. Microbiol.">
        <title>The Global Catalogue of Microorganisms (GCM) 10K type strain sequencing project: providing services to taxonomists for standard genome sequencing and annotation.</title>
        <authorList>
            <consortium name="The Broad Institute Genomics Platform"/>
            <consortium name="The Broad Institute Genome Sequencing Center for Infectious Disease"/>
            <person name="Wu L."/>
            <person name="Ma J."/>
        </authorList>
    </citation>
    <scope>NUCLEOTIDE SEQUENCE [LARGE SCALE GENOMIC DNA]</scope>
    <source>
        <strain evidence="4">CGMCC 1.13718</strain>
    </source>
</reference>
<dbReference type="PANTHER" id="PTHR12598:SF0">
    <property type="entry name" value="COPPER HOMEOSTASIS PROTEIN CUTC HOMOLOG"/>
    <property type="match status" value="1"/>
</dbReference>
<sequence length="247" mass="26562">MTPLLEICVDCDDMQRLRRSVTNALAGGAERIELCSAIALDGLTPTAQQIRAARDIFDRRAGVLAMIRPRAGDFCYRPSEVERMAEQIAMAADAGAGGVVLGALRGRVLDLEALDRLLPVVRGHQLSVTFHRAFDELADKELAIEQLVERRVERLLTAGAPLAERSAATDAVESINRTLAAAQGRIEVVVGGGISCANILPLLEKLVPADTPLSLHSHSGLHSGGVADIGLITEMLRCIRRFRMNAV</sequence>
<comment type="similarity">
    <text evidence="1">Belongs to the CutC family.</text>
</comment>
<name>A0ABW1YTM5_9GAMM</name>
<evidence type="ECO:0000313" key="4">
    <source>
        <dbReference type="Proteomes" id="UP001596425"/>
    </source>
</evidence>
<keyword evidence="4" id="KW-1185">Reference proteome</keyword>
<dbReference type="Proteomes" id="UP001596425">
    <property type="component" value="Unassembled WGS sequence"/>
</dbReference>
<protein>
    <recommendedName>
        <fullName evidence="2">Copper homeostasis protein cutC homolog</fullName>
    </recommendedName>
</protein>
<comment type="caution">
    <text evidence="3">The sequence shown here is derived from an EMBL/GenBank/DDBJ whole genome shotgun (WGS) entry which is preliminary data.</text>
</comment>
<dbReference type="Pfam" id="PF03932">
    <property type="entry name" value="CutC"/>
    <property type="match status" value="1"/>
</dbReference>